<name>A0ABW3HEQ9_9GAMM</name>
<reference evidence="3" key="1">
    <citation type="journal article" date="2019" name="Int. J. Syst. Evol. Microbiol.">
        <title>The Global Catalogue of Microorganisms (GCM) 10K type strain sequencing project: providing services to taxonomists for standard genome sequencing and annotation.</title>
        <authorList>
            <consortium name="The Broad Institute Genomics Platform"/>
            <consortium name="The Broad Institute Genome Sequencing Center for Infectious Disease"/>
            <person name="Wu L."/>
            <person name="Ma J."/>
        </authorList>
    </citation>
    <scope>NUCLEOTIDE SEQUENCE [LARGE SCALE GENOMIC DNA]</scope>
    <source>
        <strain evidence="3">CCUG 63419</strain>
    </source>
</reference>
<sequence>MLAEKGISVSYEAIRLWFIKFGSEYARKLKRRHIGLGDTFYLDEVFIRINGKQHYLWRAVAQDCEVIDVYVQSRRNGAARGSSASACYAAVAASHNDSH</sequence>
<dbReference type="Pfam" id="PF13610">
    <property type="entry name" value="DDE_Tnp_IS240"/>
    <property type="match status" value="1"/>
</dbReference>
<dbReference type="InterPro" id="IPR032874">
    <property type="entry name" value="DDE_dom"/>
</dbReference>
<dbReference type="PANTHER" id="PTHR35528:SF3">
    <property type="entry name" value="BLL1675 PROTEIN"/>
    <property type="match status" value="1"/>
</dbReference>
<keyword evidence="3" id="KW-1185">Reference proteome</keyword>
<comment type="caution">
    <text evidence="2">The sequence shown here is derived from an EMBL/GenBank/DDBJ whole genome shotgun (WGS) entry which is preliminary data.</text>
</comment>
<dbReference type="Proteomes" id="UP001597044">
    <property type="component" value="Unassembled WGS sequence"/>
</dbReference>
<organism evidence="2 3">
    <name type="scientific">Paraperlucidibaca wandonensis</name>
    <dbReference type="NCBI Taxonomy" id="1268273"/>
    <lineage>
        <taxon>Bacteria</taxon>
        <taxon>Pseudomonadati</taxon>
        <taxon>Pseudomonadota</taxon>
        <taxon>Gammaproteobacteria</taxon>
        <taxon>Moraxellales</taxon>
        <taxon>Moraxellaceae</taxon>
        <taxon>Paraperlucidibaca</taxon>
    </lineage>
</organism>
<protein>
    <submittedName>
        <fullName evidence="2">DDE-type integrase/transposase/recombinase</fullName>
    </submittedName>
</protein>
<feature type="domain" description="DDE" evidence="1">
    <location>
        <begin position="40"/>
        <end position="79"/>
    </location>
</feature>
<gene>
    <name evidence="2" type="ORF">ACFQ0F_02915</name>
</gene>
<evidence type="ECO:0000259" key="1">
    <source>
        <dbReference type="Pfam" id="PF13610"/>
    </source>
</evidence>
<dbReference type="EMBL" id="JBHTIT010000001">
    <property type="protein sequence ID" value="MFD0949352.1"/>
    <property type="molecule type" value="Genomic_DNA"/>
</dbReference>
<evidence type="ECO:0000313" key="3">
    <source>
        <dbReference type="Proteomes" id="UP001597044"/>
    </source>
</evidence>
<dbReference type="InterPro" id="IPR052183">
    <property type="entry name" value="IS_Transposase"/>
</dbReference>
<proteinExistence type="predicted"/>
<dbReference type="RefSeq" id="WP_379068962.1">
    <property type="nucleotide sequence ID" value="NZ_JBHTIT010000001.1"/>
</dbReference>
<accession>A0ABW3HEQ9</accession>
<dbReference type="PANTHER" id="PTHR35528">
    <property type="entry name" value="BLL1675 PROTEIN"/>
    <property type="match status" value="1"/>
</dbReference>
<evidence type="ECO:0000313" key="2">
    <source>
        <dbReference type="EMBL" id="MFD0949352.1"/>
    </source>
</evidence>